<dbReference type="Proteomes" id="UP000436483">
    <property type="component" value="Unassembled WGS sequence"/>
</dbReference>
<keyword evidence="6" id="KW-1185">Reference proteome</keyword>
<gene>
    <name evidence="5" type="ORF">GR328_02945</name>
</gene>
<comment type="cofactor">
    <cofactor evidence="1">
        <name>pyridoxal 5'-phosphate</name>
        <dbReference type="ChEBI" id="CHEBI:597326"/>
    </cofactor>
</comment>
<name>A0A7X3SML8_9HYPH</name>
<dbReference type="OrthoDB" id="34584at2"/>
<organism evidence="5 6">
    <name type="scientific">Microvirga makkahensis</name>
    <dbReference type="NCBI Taxonomy" id="1128670"/>
    <lineage>
        <taxon>Bacteria</taxon>
        <taxon>Pseudomonadati</taxon>
        <taxon>Pseudomonadota</taxon>
        <taxon>Alphaproteobacteria</taxon>
        <taxon>Hyphomicrobiales</taxon>
        <taxon>Methylobacteriaceae</taxon>
        <taxon>Microvirga</taxon>
    </lineage>
</organism>
<sequence length="430" mass="45266">MFLLNQHPDHRKPLDPVDAETLGATAAEKVERYLTYRDNHAPTPLHTLPALAAELGVGAVHVKDEGFRLGLGSFKALGGSYAVIRLVLEEAERQLGRPIDIAELHTPEVHAVAVAMTVACATDGNHGRSVAQGAQLVGARAAIFVHSGVSDERVAAIARFGARMIRVEGTYDDSVAEAARVAAENGWIVVSDTSWPGYERIPGLVMQGYTAMVREALRQLSEPPTHVFVQAGVGGVAAAVAGHLALALGDHRPTFVVVDPARAACLFETARAGHPVKIEHGEPTVMAMLECYEPSLVAWRVLSRVADAFMTVAEEDAVAVMNRLARPAGDDPAIVAGESGGAGLAGLIRAAADPKIRTALHLNEASRIFVINTEGATDPERYSELVGMLPDAVTNATRGADAWQRFPSTRSASLAGSGNSDRSAEPGTAG</sequence>
<evidence type="ECO:0000256" key="3">
    <source>
        <dbReference type="SAM" id="MobiDB-lite"/>
    </source>
</evidence>
<evidence type="ECO:0000259" key="4">
    <source>
        <dbReference type="Pfam" id="PF00291"/>
    </source>
</evidence>
<proteinExistence type="predicted"/>
<dbReference type="EC" id="4.3.1.15" evidence="5"/>
<dbReference type="NCBIfam" id="NF006058">
    <property type="entry name" value="PRK08206.1"/>
    <property type="match status" value="1"/>
</dbReference>
<protein>
    <submittedName>
        <fullName evidence="5">Diaminopropionate ammonia-lyase</fullName>
        <ecNumber evidence="5">4.3.1.15</ecNumber>
    </submittedName>
</protein>
<dbReference type="RefSeq" id="WP_160883047.1">
    <property type="nucleotide sequence ID" value="NZ_WURB01000002.1"/>
</dbReference>
<dbReference type="AlphaFoldDB" id="A0A7X3SML8"/>
<evidence type="ECO:0000256" key="1">
    <source>
        <dbReference type="ARBA" id="ARBA00001933"/>
    </source>
</evidence>
<evidence type="ECO:0000256" key="2">
    <source>
        <dbReference type="ARBA" id="ARBA00022898"/>
    </source>
</evidence>
<feature type="domain" description="Tryptophan synthase beta chain-like PALP" evidence="4">
    <location>
        <begin position="38"/>
        <end position="371"/>
    </location>
</feature>
<dbReference type="InterPro" id="IPR010081">
    <property type="entry name" value="DiNH2opropionate_NH3_lyase"/>
</dbReference>
<dbReference type="SUPFAM" id="SSF53686">
    <property type="entry name" value="Tryptophan synthase beta subunit-like PLP-dependent enzymes"/>
    <property type="match status" value="1"/>
</dbReference>
<dbReference type="EMBL" id="WURB01000002">
    <property type="protein sequence ID" value="MXQ10431.1"/>
    <property type="molecule type" value="Genomic_DNA"/>
</dbReference>
<comment type="caution">
    <text evidence="5">The sequence shown here is derived from an EMBL/GenBank/DDBJ whole genome shotgun (WGS) entry which is preliminary data.</text>
</comment>
<feature type="compositionally biased region" description="Polar residues" evidence="3">
    <location>
        <begin position="407"/>
        <end position="421"/>
    </location>
</feature>
<dbReference type="GO" id="GO:0030170">
    <property type="term" value="F:pyridoxal phosphate binding"/>
    <property type="evidence" value="ECO:0007669"/>
    <property type="project" value="InterPro"/>
</dbReference>
<reference evidence="5 6" key="1">
    <citation type="submission" date="2019-12" db="EMBL/GenBank/DDBJ databases">
        <authorList>
            <person name="Yuan C.-G."/>
        </authorList>
    </citation>
    <scope>NUCLEOTIDE SEQUENCE [LARGE SCALE GENOMIC DNA]</scope>
    <source>
        <strain evidence="5 6">KCTC 23863</strain>
    </source>
</reference>
<dbReference type="GO" id="GO:0008838">
    <property type="term" value="F:diaminopropionate ammonia-lyase activity"/>
    <property type="evidence" value="ECO:0007669"/>
    <property type="project" value="UniProtKB-EC"/>
</dbReference>
<dbReference type="Pfam" id="PF00291">
    <property type="entry name" value="PALP"/>
    <property type="match status" value="1"/>
</dbReference>
<dbReference type="PANTHER" id="PTHR42937:SF1">
    <property type="entry name" value="DIAMINOPROPIONATE AMMONIA-LYASE"/>
    <property type="match status" value="1"/>
</dbReference>
<dbReference type="Gene3D" id="3.40.50.1100">
    <property type="match status" value="3"/>
</dbReference>
<evidence type="ECO:0000313" key="5">
    <source>
        <dbReference type="EMBL" id="MXQ10431.1"/>
    </source>
</evidence>
<keyword evidence="2" id="KW-0663">Pyridoxal phosphate</keyword>
<accession>A0A7X3SML8</accession>
<keyword evidence="5" id="KW-0456">Lyase</keyword>
<dbReference type="InterPro" id="IPR001926">
    <property type="entry name" value="TrpB-like_PALP"/>
</dbReference>
<evidence type="ECO:0000313" key="6">
    <source>
        <dbReference type="Proteomes" id="UP000436483"/>
    </source>
</evidence>
<feature type="region of interest" description="Disordered" evidence="3">
    <location>
        <begin position="407"/>
        <end position="430"/>
    </location>
</feature>
<dbReference type="NCBIfam" id="TIGR01747">
    <property type="entry name" value="diampropi_NH3ly"/>
    <property type="match status" value="1"/>
</dbReference>
<reference evidence="5 6" key="2">
    <citation type="submission" date="2020-01" db="EMBL/GenBank/DDBJ databases">
        <title>Microvirga sp. nov., an arsenate reduction bacterium isolated from Tibet hotspring sediments.</title>
        <authorList>
            <person name="Xian W.-D."/>
            <person name="Li W.-J."/>
        </authorList>
    </citation>
    <scope>NUCLEOTIDE SEQUENCE [LARGE SCALE GENOMIC DNA]</scope>
    <source>
        <strain evidence="5 6">KCTC 23863</strain>
    </source>
</reference>
<dbReference type="PANTHER" id="PTHR42937">
    <property type="match status" value="1"/>
</dbReference>
<dbReference type="InterPro" id="IPR036052">
    <property type="entry name" value="TrpB-like_PALP_sf"/>
</dbReference>